<dbReference type="EMBL" id="MTKO01000072">
    <property type="protein sequence ID" value="RWX45792.1"/>
    <property type="molecule type" value="Genomic_DNA"/>
</dbReference>
<dbReference type="Proteomes" id="UP000287853">
    <property type="component" value="Unassembled WGS sequence"/>
</dbReference>
<accession>A0A444IYF3</accession>
<comment type="pathway">
    <text evidence="7">Pyrimidine metabolism; dUMP biosynthesis; dUMP from dCTP (dUTP route): step 2/2.</text>
</comment>
<comment type="similarity">
    <text evidence="1 7">Belongs to the dUTPase family.</text>
</comment>
<dbReference type="GO" id="GO:0000287">
    <property type="term" value="F:magnesium ion binding"/>
    <property type="evidence" value="ECO:0007669"/>
    <property type="project" value="UniProtKB-UniRule"/>
</dbReference>
<keyword evidence="2 7" id="KW-0479">Metal-binding</keyword>
<dbReference type="NCBIfam" id="TIGR00576">
    <property type="entry name" value="dut"/>
    <property type="match status" value="1"/>
</dbReference>
<evidence type="ECO:0000313" key="10">
    <source>
        <dbReference type="Proteomes" id="UP000287853"/>
    </source>
</evidence>
<dbReference type="CDD" id="cd07557">
    <property type="entry name" value="trimeric_dUTPase"/>
    <property type="match status" value="1"/>
</dbReference>
<dbReference type="HAMAP" id="MF_00116">
    <property type="entry name" value="dUTPase_bact"/>
    <property type="match status" value="1"/>
</dbReference>
<evidence type="ECO:0000256" key="6">
    <source>
        <dbReference type="ARBA" id="ARBA00047686"/>
    </source>
</evidence>
<feature type="binding site" evidence="7">
    <location>
        <position position="84"/>
    </location>
    <ligand>
        <name>substrate</name>
    </ligand>
</feature>
<evidence type="ECO:0000256" key="4">
    <source>
        <dbReference type="ARBA" id="ARBA00022842"/>
    </source>
</evidence>
<comment type="catalytic activity">
    <reaction evidence="6 7">
        <text>dUTP + H2O = dUMP + diphosphate + H(+)</text>
        <dbReference type="Rhea" id="RHEA:10248"/>
        <dbReference type="ChEBI" id="CHEBI:15377"/>
        <dbReference type="ChEBI" id="CHEBI:15378"/>
        <dbReference type="ChEBI" id="CHEBI:33019"/>
        <dbReference type="ChEBI" id="CHEBI:61555"/>
        <dbReference type="ChEBI" id="CHEBI:246422"/>
        <dbReference type="EC" id="3.6.1.23"/>
    </reaction>
</comment>
<name>A0A444IYF3_9BACT</name>
<dbReference type="PANTHER" id="PTHR11241">
    <property type="entry name" value="DEOXYURIDINE 5'-TRIPHOSPHATE NUCLEOTIDOHYDROLASE"/>
    <property type="match status" value="1"/>
</dbReference>
<evidence type="ECO:0000313" key="9">
    <source>
        <dbReference type="EMBL" id="RWX45792.1"/>
    </source>
</evidence>
<keyword evidence="4 7" id="KW-0460">Magnesium</keyword>
<dbReference type="EC" id="3.6.1.23" evidence="7"/>
<dbReference type="GO" id="GO:0004170">
    <property type="term" value="F:dUTP diphosphatase activity"/>
    <property type="evidence" value="ECO:0007669"/>
    <property type="project" value="UniProtKB-UniRule"/>
</dbReference>
<dbReference type="GO" id="GO:0046081">
    <property type="term" value="P:dUTP catabolic process"/>
    <property type="evidence" value="ECO:0007669"/>
    <property type="project" value="InterPro"/>
</dbReference>
<feature type="domain" description="dUTPase-like" evidence="8">
    <location>
        <begin position="20"/>
        <end position="150"/>
    </location>
</feature>
<gene>
    <name evidence="7" type="primary">dut</name>
    <name evidence="9" type="ORF">H206_00614</name>
</gene>
<comment type="caution">
    <text evidence="9">The sequence shown here is derived from an EMBL/GenBank/DDBJ whole genome shotgun (WGS) entry which is preliminary data.</text>
</comment>
<evidence type="ECO:0000256" key="5">
    <source>
        <dbReference type="ARBA" id="ARBA00023080"/>
    </source>
</evidence>
<dbReference type="Gene3D" id="2.70.40.10">
    <property type="match status" value="1"/>
</dbReference>
<dbReference type="SUPFAM" id="SSF51283">
    <property type="entry name" value="dUTPase-like"/>
    <property type="match status" value="1"/>
</dbReference>
<proteinExistence type="inferred from homology"/>
<dbReference type="GO" id="GO:0006226">
    <property type="term" value="P:dUMP biosynthetic process"/>
    <property type="evidence" value="ECO:0007669"/>
    <property type="project" value="UniProtKB-UniRule"/>
</dbReference>
<dbReference type="InterPro" id="IPR033704">
    <property type="entry name" value="dUTPase_trimeric"/>
</dbReference>
<dbReference type="InterPro" id="IPR008181">
    <property type="entry name" value="dUTPase"/>
</dbReference>
<dbReference type="UniPathway" id="UPA00610">
    <property type="reaction ID" value="UER00666"/>
</dbReference>
<sequence>MALIDVQFCWLDPDSCRDLSLPAYATKQAAGMDAAAAIAEDSVLQPGEIKLFPTGFAIALPEGFEIQVRPRSGLAIKHGVTVVNAPGTIDADYRGEVKIGLINLGNAPFTVQRGDRIAQLILAPVCQAQLQQVQALGKTERGHGGFGHTGM</sequence>
<comment type="caution">
    <text evidence="7">Lacks conserved residue(s) required for the propagation of feature annotation.</text>
</comment>
<dbReference type="NCBIfam" id="NF001862">
    <property type="entry name" value="PRK00601.1"/>
    <property type="match status" value="1"/>
</dbReference>
<organism evidence="9 10">
    <name type="scientific">Candidatus Electrothrix aarhusensis</name>
    <dbReference type="NCBI Taxonomy" id="1859131"/>
    <lineage>
        <taxon>Bacteria</taxon>
        <taxon>Pseudomonadati</taxon>
        <taxon>Thermodesulfobacteriota</taxon>
        <taxon>Desulfobulbia</taxon>
        <taxon>Desulfobulbales</taxon>
        <taxon>Desulfobulbaceae</taxon>
        <taxon>Candidatus Electrothrix</taxon>
    </lineage>
</organism>
<keyword evidence="3 7" id="KW-0378">Hydrolase</keyword>
<keyword evidence="10" id="KW-1185">Reference proteome</keyword>
<evidence type="ECO:0000256" key="1">
    <source>
        <dbReference type="ARBA" id="ARBA00006581"/>
    </source>
</evidence>
<protein>
    <recommendedName>
        <fullName evidence="7">Deoxyuridine 5'-triphosphate nucleotidohydrolase</fullName>
        <shortName evidence="7">dUTPase</shortName>
        <ecNumber evidence="7">3.6.1.23</ecNumber>
    </recommendedName>
    <alternativeName>
        <fullName evidence="7">dUTP pyrophosphatase</fullName>
    </alternativeName>
</protein>
<comment type="cofactor">
    <cofactor evidence="7">
        <name>Mg(2+)</name>
        <dbReference type="ChEBI" id="CHEBI:18420"/>
    </cofactor>
</comment>
<evidence type="ECO:0000256" key="2">
    <source>
        <dbReference type="ARBA" id="ARBA00022723"/>
    </source>
</evidence>
<evidence type="ECO:0000259" key="8">
    <source>
        <dbReference type="Pfam" id="PF00692"/>
    </source>
</evidence>
<evidence type="ECO:0000256" key="3">
    <source>
        <dbReference type="ARBA" id="ARBA00022801"/>
    </source>
</evidence>
<dbReference type="InterPro" id="IPR036157">
    <property type="entry name" value="dUTPase-like_sf"/>
</dbReference>
<comment type="function">
    <text evidence="7">This enzyme is involved in nucleotide metabolism: it produces dUMP, the immediate precursor of thymidine nucleotides and it decreases the intracellular concentration of dUTP so that uracil cannot be incorporated into DNA.</text>
</comment>
<feature type="binding site" evidence="7">
    <location>
        <begin position="71"/>
        <end position="73"/>
    </location>
    <ligand>
        <name>substrate</name>
    </ligand>
</feature>
<dbReference type="Pfam" id="PF00692">
    <property type="entry name" value="dUTPase"/>
    <property type="match status" value="1"/>
</dbReference>
<evidence type="ECO:0000256" key="7">
    <source>
        <dbReference type="HAMAP-Rule" id="MF_00116"/>
    </source>
</evidence>
<dbReference type="FunFam" id="2.70.40.10:FF:000002">
    <property type="entry name" value="dUTP diphosphatase"/>
    <property type="match status" value="1"/>
</dbReference>
<dbReference type="PANTHER" id="PTHR11241:SF0">
    <property type="entry name" value="DEOXYURIDINE 5'-TRIPHOSPHATE NUCLEOTIDOHYDROLASE"/>
    <property type="match status" value="1"/>
</dbReference>
<reference evidence="9 10" key="1">
    <citation type="submission" date="2017-01" db="EMBL/GenBank/DDBJ databases">
        <title>The cable genome- insights into the physiology and evolution of filamentous bacteria capable of sulfide oxidation via long distance electron transfer.</title>
        <authorList>
            <person name="Schreiber L."/>
            <person name="Bjerg J.T."/>
            <person name="Boggild A."/>
            <person name="Van De Vossenberg J."/>
            <person name="Meysman F."/>
            <person name="Nielsen L.P."/>
            <person name="Schramm A."/>
            <person name="Kjeldsen K.U."/>
        </authorList>
    </citation>
    <scope>NUCLEOTIDE SEQUENCE [LARGE SCALE GENOMIC DNA]</scope>
    <source>
        <strain evidence="9">MCF</strain>
    </source>
</reference>
<keyword evidence="5 7" id="KW-0546">Nucleotide metabolism</keyword>
<dbReference type="InterPro" id="IPR029054">
    <property type="entry name" value="dUTPase-like"/>
</dbReference>
<feature type="binding site" evidence="7">
    <location>
        <begin position="88"/>
        <end position="90"/>
    </location>
    <ligand>
        <name>substrate</name>
    </ligand>
</feature>
<dbReference type="AlphaFoldDB" id="A0A444IYF3"/>